<dbReference type="EMBL" id="JBAHYK010000906">
    <property type="protein sequence ID" value="KAL0570581.1"/>
    <property type="molecule type" value="Genomic_DNA"/>
</dbReference>
<name>A0ABR3F5Q3_9AGAR</name>
<evidence type="ECO:0000256" key="2">
    <source>
        <dbReference type="ARBA" id="ARBA00004370"/>
    </source>
</evidence>
<keyword evidence="12" id="KW-0472">Membrane</keyword>
<dbReference type="PROSITE" id="PS00086">
    <property type="entry name" value="CYTOCHROME_P450"/>
    <property type="match status" value="1"/>
</dbReference>
<dbReference type="PANTHER" id="PTHR24305">
    <property type="entry name" value="CYTOCHROME P450"/>
    <property type="match status" value="1"/>
</dbReference>
<comment type="pathway">
    <text evidence="3">Secondary metabolite biosynthesis; terpenoid biosynthesis.</text>
</comment>
<evidence type="ECO:0000313" key="15">
    <source>
        <dbReference type="Proteomes" id="UP001465976"/>
    </source>
</evidence>
<evidence type="ECO:0000313" key="14">
    <source>
        <dbReference type="EMBL" id="KAL0570581.1"/>
    </source>
</evidence>
<evidence type="ECO:0000256" key="8">
    <source>
        <dbReference type="ARBA" id="ARBA00022989"/>
    </source>
</evidence>
<evidence type="ECO:0000256" key="5">
    <source>
        <dbReference type="ARBA" id="ARBA00022617"/>
    </source>
</evidence>
<organism evidence="14 15">
    <name type="scientific">Marasmius crinis-equi</name>
    <dbReference type="NCBI Taxonomy" id="585013"/>
    <lineage>
        <taxon>Eukaryota</taxon>
        <taxon>Fungi</taxon>
        <taxon>Dikarya</taxon>
        <taxon>Basidiomycota</taxon>
        <taxon>Agaricomycotina</taxon>
        <taxon>Agaricomycetes</taxon>
        <taxon>Agaricomycetidae</taxon>
        <taxon>Agaricales</taxon>
        <taxon>Marasmiineae</taxon>
        <taxon>Marasmiaceae</taxon>
        <taxon>Marasmius</taxon>
    </lineage>
</organism>
<keyword evidence="11 13" id="KW-0503">Monooxygenase</keyword>
<dbReference type="SUPFAM" id="SSF48264">
    <property type="entry name" value="Cytochrome P450"/>
    <property type="match status" value="1"/>
</dbReference>
<evidence type="ECO:0000256" key="6">
    <source>
        <dbReference type="ARBA" id="ARBA00022692"/>
    </source>
</evidence>
<dbReference type="PRINTS" id="PR00463">
    <property type="entry name" value="EP450I"/>
</dbReference>
<proteinExistence type="inferred from homology"/>
<sequence length="545" mass="62022">MMFTRLDIAVSALSLLLFSILYVKNRRNALKFLRGPPSQSFLLGLEHELRLGKLVETLCDWSKEYGTAYKLEGCFGQKMLVISDPRAIHRVLQESLQEYPEASDVRRIFEMLFGKGVLWVVGEDHKRHRRVLSPAFSINHMRQFLPLFQGHVAHLSEIWNNELQGKGATIDIIPWFHKTALDIIGESAFNYRFEALDNKPNELTKVLYELEKLGLTRSPIMTLFMALPRYIPTFISSFQGKYFPSGVEKIAQRYLTLSNQKAKEVMKEAGLDIEDLHDNQIVGANNERDVLSVLVRANNEEDLKKRLNEEEILAQMTTLIQAGHHTSGYSLSWIFYELSAHPEDQAKVYEEIKRVREKNQGELTSADYDSMTHLTLVLKETLRLHPVLATLEREALRNDVLLLDFPVVSKNGSLINEIPVRQGQRIRVDISSYNRLESVWGEDASEWNPKRHERLDSEEKKQAQVGLFANILTFSGGPKGCIGWRFALMEMQALVTGLLERFEFTIPADVEIEAASPGLIVPSVIGKEDAGPQLPLKVTPRSVLA</sequence>
<keyword evidence="10 13" id="KW-0408">Iron</keyword>
<evidence type="ECO:0000256" key="10">
    <source>
        <dbReference type="ARBA" id="ARBA00023004"/>
    </source>
</evidence>
<dbReference type="Proteomes" id="UP001465976">
    <property type="component" value="Unassembled WGS sequence"/>
</dbReference>
<evidence type="ECO:0000256" key="4">
    <source>
        <dbReference type="ARBA" id="ARBA00010617"/>
    </source>
</evidence>
<dbReference type="PANTHER" id="PTHR24305:SF166">
    <property type="entry name" value="CYTOCHROME P450 12A4, MITOCHONDRIAL-RELATED"/>
    <property type="match status" value="1"/>
</dbReference>
<evidence type="ECO:0000256" key="9">
    <source>
        <dbReference type="ARBA" id="ARBA00023002"/>
    </source>
</evidence>
<keyword evidence="9 13" id="KW-0560">Oxidoreductase</keyword>
<protein>
    <recommendedName>
        <fullName evidence="16">Cytochrome P450</fullName>
    </recommendedName>
</protein>
<comment type="subcellular location">
    <subcellularLocation>
        <location evidence="2">Membrane</location>
    </subcellularLocation>
</comment>
<evidence type="ECO:0008006" key="16">
    <source>
        <dbReference type="Google" id="ProtNLM"/>
    </source>
</evidence>
<gene>
    <name evidence="14" type="ORF">V5O48_011377</name>
</gene>
<dbReference type="InterPro" id="IPR002401">
    <property type="entry name" value="Cyt_P450_E_grp-I"/>
</dbReference>
<dbReference type="InterPro" id="IPR001128">
    <property type="entry name" value="Cyt_P450"/>
</dbReference>
<evidence type="ECO:0000256" key="11">
    <source>
        <dbReference type="ARBA" id="ARBA00023033"/>
    </source>
</evidence>
<keyword evidence="15" id="KW-1185">Reference proteome</keyword>
<dbReference type="InterPro" id="IPR050121">
    <property type="entry name" value="Cytochrome_P450_monoxygenase"/>
</dbReference>
<evidence type="ECO:0000256" key="7">
    <source>
        <dbReference type="ARBA" id="ARBA00022723"/>
    </source>
</evidence>
<evidence type="ECO:0000256" key="1">
    <source>
        <dbReference type="ARBA" id="ARBA00001971"/>
    </source>
</evidence>
<dbReference type="Pfam" id="PF00067">
    <property type="entry name" value="p450"/>
    <property type="match status" value="1"/>
</dbReference>
<comment type="caution">
    <text evidence="14">The sequence shown here is derived from an EMBL/GenBank/DDBJ whole genome shotgun (WGS) entry which is preliminary data.</text>
</comment>
<dbReference type="Gene3D" id="1.10.630.10">
    <property type="entry name" value="Cytochrome P450"/>
    <property type="match status" value="1"/>
</dbReference>
<dbReference type="InterPro" id="IPR017972">
    <property type="entry name" value="Cyt_P450_CS"/>
</dbReference>
<comment type="similarity">
    <text evidence="4 13">Belongs to the cytochrome P450 family.</text>
</comment>
<keyword evidence="8" id="KW-1133">Transmembrane helix</keyword>
<accession>A0ABR3F5Q3</accession>
<dbReference type="InterPro" id="IPR036396">
    <property type="entry name" value="Cyt_P450_sf"/>
</dbReference>
<dbReference type="PRINTS" id="PR00385">
    <property type="entry name" value="P450"/>
</dbReference>
<evidence type="ECO:0000256" key="13">
    <source>
        <dbReference type="RuleBase" id="RU000461"/>
    </source>
</evidence>
<reference evidence="14 15" key="1">
    <citation type="submission" date="2024-02" db="EMBL/GenBank/DDBJ databases">
        <title>A draft genome for the cacao thread blight pathogen Marasmius crinis-equi.</title>
        <authorList>
            <person name="Cohen S.P."/>
            <person name="Baruah I.K."/>
            <person name="Amoako-Attah I."/>
            <person name="Bukari Y."/>
            <person name="Meinhardt L.W."/>
            <person name="Bailey B.A."/>
        </authorList>
    </citation>
    <scope>NUCLEOTIDE SEQUENCE [LARGE SCALE GENOMIC DNA]</scope>
    <source>
        <strain evidence="14 15">GH-76</strain>
    </source>
</reference>
<keyword evidence="7 13" id="KW-0479">Metal-binding</keyword>
<keyword evidence="6" id="KW-0812">Transmembrane</keyword>
<keyword evidence="5 13" id="KW-0349">Heme</keyword>
<evidence type="ECO:0000256" key="3">
    <source>
        <dbReference type="ARBA" id="ARBA00004721"/>
    </source>
</evidence>
<evidence type="ECO:0000256" key="12">
    <source>
        <dbReference type="ARBA" id="ARBA00023136"/>
    </source>
</evidence>
<comment type="cofactor">
    <cofactor evidence="1">
        <name>heme</name>
        <dbReference type="ChEBI" id="CHEBI:30413"/>
    </cofactor>
</comment>